<dbReference type="AlphaFoldDB" id="F4R3J1"/>
<dbReference type="InterPro" id="IPR009091">
    <property type="entry name" value="RCC1/BLIP-II"/>
</dbReference>
<dbReference type="STRING" id="747676.F4R3J1"/>
<proteinExistence type="predicted"/>
<dbReference type="PANTHER" id="PTHR22870:SF445">
    <property type="match status" value="1"/>
</dbReference>
<evidence type="ECO:0000313" key="3">
    <source>
        <dbReference type="EMBL" id="EGG13159.1"/>
    </source>
</evidence>
<dbReference type="eggNOG" id="KOG0941">
    <property type="taxonomic scope" value="Eukaryota"/>
</dbReference>
<keyword evidence="4" id="KW-1185">Reference proteome</keyword>
<dbReference type="OrthoDB" id="5370059at2759"/>
<dbReference type="PROSITE" id="PS50012">
    <property type="entry name" value="RCC1_3"/>
    <property type="match status" value="2"/>
</dbReference>
<feature type="repeat" description="RCC1" evidence="2">
    <location>
        <begin position="51"/>
        <end position="107"/>
    </location>
</feature>
<feature type="repeat" description="RCC1" evidence="2">
    <location>
        <begin position="1"/>
        <end position="50"/>
    </location>
</feature>
<gene>
    <name evidence="3" type="ORF">MELLADRAFT_54427</name>
</gene>
<reference evidence="4" key="1">
    <citation type="journal article" date="2011" name="Proc. Natl. Acad. Sci. U.S.A.">
        <title>Obligate biotrophy features unraveled by the genomic analysis of rust fungi.</title>
        <authorList>
            <person name="Duplessis S."/>
            <person name="Cuomo C.A."/>
            <person name="Lin Y.-C."/>
            <person name="Aerts A."/>
            <person name="Tisserant E."/>
            <person name="Veneault-Fourrey C."/>
            <person name="Joly D.L."/>
            <person name="Hacquard S."/>
            <person name="Amselem J."/>
            <person name="Cantarel B.L."/>
            <person name="Chiu R."/>
            <person name="Coutinho P.M."/>
            <person name="Feau N."/>
            <person name="Field M."/>
            <person name="Frey P."/>
            <person name="Gelhaye E."/>
            <person name="Goldberg J."/>
            <person name="Grabherr M.G."/>
            <person name="Kodira C.D."/>
            <person name="Kohler A."/>
            <person name="Kuees U."/>
            <person name="Lindquist E.A."/>
            <person name="Lucas S.M."/>
            <person name="Mago R."/>
            <person name="Mauceli E."/>
            <person name="Morin E."/>
            <person name="Murat C."/>
            <person name="Pangilinan J.L."/>
            <person name="Park R."/>
            <person name="Pearson M."/>
            <person name="Quesneville H."/>
            <person name="Rouhier N."/>
            <person name="Sakthikumar S."/>
            <person name="Salamov A.A."/>
            <person name="Schmutz J."/>
            <person name="Selles B."/>
            <person name="Shapiro H."/>
            <person name="Tanguay P."/>
            <person name="Tuskan G.A."/>
            <person name="Henrissat B."/>
            <person name="Van de Peer Y."/>
            <person name="Rouze P."/>
            <person name="Ellis J.G."/>
            <person name="Dodds P.N."/>
            <person name="Schein J.E."/>
            <person name="Zhong S."/>
            <person name="Hamelin R.C."/>
            <person name="Grigoriev I.V."/>
            <person name="Szabo L.J."/>
            <person name="Martin F."/>
        </authorList>
    </citation>
    <scope>NUCLEOTIDE SEQUENCE [LARGE SCALE GENOMIC DNA]</scope>
    <source>
        <strain evidence="4">98AG31 / pathotype 3-4-7</strain>
    </source>
</reference>
<dbReference type="RefSeq" id="XP_007404097.1">
    <property type="nucleotide sequence ID" value="XM_007404035.1"/>
</dbReference>
<dbReference type="SUPFAM" id="SSF50985">
    <property type="entry name" value="RCC1/BLIP-II"/>
    <property type="match status" value="1"/>
</dbReference>
<dbReference type="PRINTS" id="PR00633">
    <property type="entry name" value="RCCNDNSATION"/>
</dbReference>
<dbReference type="PROSITE" id="PS00626">
    <property type="entry name" value="RCC1_2"/>
    <property type="match status" value="1"/>
</dbReference>
<dbReference type="InterPro" id="IPR000408">
    <property type="entry name" value="Reg_chr_condens"/>
</dbReference>
<dbReference type="InParanoid" id="F4R3J1"/>
<sequence>MVFSCGDNRLGQLGLGVHSAPVNTPQLIEGLENVKYVDCGAFHSLALSNDGTLYTWGSNRNGQCGQTASDLSFPTLVDIGGAGENGDVIDVVQACCGSEHTIALTSQGVWLSGSNGLGQLGLPEEKMVEEFKLNKIVGEVMGTRSKPSEWMIKCGRWHTFVWD</sequence>
<dbReference type="KEGG" id="mlr:MELLADRAFT_54427"/>
<dbReference type="InterPro" id="IPR051210">
    <property type="entry name" value="Ub_ligase/GEF_domain"/>
</dbReference>
<accession>F4R3J1</accession>
<protein>
    <submittedName>
        <fullName evidence="3">Uncharacterized protein</fullName>
    </submittedName>
</protein>
<evidence type="ECO:0000313" key="4">
    <source>
        <dbReference type="Proteomes" id="UP000001072"/>
    </source>
</evidence>
<dbReference type="GeneID" id="18928911"/>
<dbReference type="HOGENOM" id="CLU_1627440_0_0_1"/>
<dbReference type="EMBL" id="GL883090">
    <property type="protein sequence ID" value="EGG13159.1"/>
    <property type="molecule type" value="Genomic_DNA"/>
</dbReference>
<dbReference type="Gene3D" id="2.130.10.30">
    <property type="entry name" value="Regulator of chromosome condensation 1/beta-lactamase-inhibitor protein II"/>
    <property type="match status" value="1"/>
</dbReference>
<evidence type="ECO:0000256" key="2">
    <source>
        <dbReference type="PROSITE-ProRule" id="PRU00235"/>
    </source>
</evidence>
<keyword evidence="1" id="KW-0677">Repeat</keyword>
<dbReference type="VEuPathDB" id="FungiDB:MELLADRAFT_54427"/>
<dbReference type="PANTHER" id="PTHR22870">
    <property type="entry name" value="REGULATOR OF CHROMOSOME CONDENSATION"/>
    <property type="match status" value="1"/>
</dbReference>
<evidence type="ECO:0000256" key="1">
    <source>
        <dbReference type="ARBA" id="ARBA00022737"/>
    </source>
</evidence>
<organism evidence="4">
    <name type="scientific">Melampsora larici-populina (strain 98AG31 / pathotype 3-4-7)</name>
    <name type="common">Poplar leaf rust fungus</name>
    <dbReference type="NCBI Taxonomy" id="747676"/>
    <lineage>
        <taxon>Eukaryota</taxon>
        <taxon>Fungi</taxon>
        <taxon>Dikarya</taxon>
        <taxon>Basidiomycota</taxon>
        <taxon>Pucciniomycotina</taxon>
        <taxon>Pucciniomycetes</taxon>
        <taxon>Pucciniales</taxon>
        <taxon>Melampsoraceae</taxon>
        <taxon>Melampsora</taxon>
    </lineage>
</organism>
<dbReference type="Pfam" id="PF13540">
    <property type="entry name" value="RCC1_2"/>
    <property type="match status" value="2"/>
</dbReference>
<dbReference type="Proteomes" id="UP000001072">
    <property type="component" value="Unassembled WGS sequence"/>
</dbReference>
<name>F4R3J1_MELLP</name>